<dbReference type="SUPFAM" id="SSF56784">
    <property type="entry name" value="HAD-like"/>
    <property type="match status" value="1"/>
</dbReference>
<dbReference type="OrthoDB" id="9781413at2"/>
<protein>
    <recommendedName>
        <fullName evidence="3">Cof subfamily of IIB subfamily of haloacid dehalogenase superfamily/HAD-superfamily hydrolase, subfamily IIB</fullName>
    </recommendedName>
</protein>
<evidence type="ECO:0000313" key="2">
    <source>
        <dbReference type="Proteomes" id="UP000184245"/>
    </source>
</evidence>
<proteinExistence type="predicted"/>
<reference evidence="1 2" key="1">
    <citation type="submission" date="2016-11" db="EMBL/GenBank/DDBJ databases">
        <authorList>
            <person name="Jaros S."/>
            <person name="Januszkiewicz K."/>
            <person name="Wedrychowicz H."/>
        </authorList>
    </citation>
    <scope>NUCLEOTIDE SEQUENCE [LARGE SCALE GENOMIC DNA]</scope>
    <source>
        <strain evidence="1 2">DSM 17459</strain>
    </source>
</reference>
<dbReference type="PROSITE" id="PS01229">
    <property type="entry name" value="COF_2"/>
    <property type="match status" value="1"/>
</dbReference>
<dbReference type="InterPro" id="IPR036412">
    <property type="entry name" value="HAD-like_sf"/>
</dbReference>
<dbReference type="SFLD" id="SFLDG01140">
    <property type="entry name" value="C2.B:_Phosphomannomutase_and_P"/>
    <property type="match status" value="1"/>
</dbReference>
<dbReference type="GO" id="GO:0005829">
    <property type="term" value="C:cytosol"/>
    <property type="evidence" value="ECO:0007669"/>
    <property type="project" value="TreeGrafter"/>
</dbReference>
<evidence type="ECO:0000313" key="1">
    <source>
        <dbReference type="EMBL" id="SHF36493.1"/>
    </source>
</evidence>
<dbReference type="GO" id="GO:0016791">
    <property type="term" value="F:phosphatase activity"/>
    <property type="evidence" value="ECO:0007669"/>
    <property type="project" value="UniProtKB-ARBA"/>
</dbReference>
<dbReference type="Gene3D" id="3.30.1240.10">
    <property type="match status" value="1"/>
</dbReference>
<dbReference type="NCBIfam" id="TIGR00099">
    <property type="entry name" value="Cof-subfamily"/>
    <property type="match status" value="1"/>
</dbReference>
<dbReference type="STRING" id="1122155.SAMN02745158_03450"/>
<dbReference type="Gene3D" id="3.40.50.1000">
    <property type="entry name" value="HAD superfamily/HAD-like"/>
    <property type="match status" value="1"/>
</dbReference>
<dbReference type="EMBL" id="FQVI01000023">
    <property type="protein sequence ID" value="SHF36493.1"/>
    <property type="molecule type" value="Genomic_DNA"/>
</dbReference>
<dbReference type="InterPro" id="IPR023214">
    <property type="entry name" value="HAD_sf"/>
</dbReference>
<keyword evidence="2" id="KW-1185">Reference proteome</keyword>
<dbReference type="PANTHER" id="PTHR10000">
    <property type="entry name" value="PHOSPHOSERINE PHOSPHATASE"/>
    <property type="match status" value="1"/>
</dbReference>
<dbReference type="RefSeq" id="WP_072853950.1">
    <property type="nucleotide sequence ID" value="NZ_FQVI01000023.1"/>
</dbReference>
<dbReference type="Pfam" id="PF08282">
    <property type="entry name" value="Hydrolase_3"/>
    <property type="match status" value="1"/>
</dbReference>
<organism evidence="1 2">
    <name type="scientific">Lactonifactor longoviformis DSM 17459</name>
    <dbReference type="NCBI Taxonomy" id="1122155"/>
    <lineage>
        <taxon>Bacteria</taxon>
        <taxon>Bacillati</taxon>
        <taxon>Bacillota</taxon>
        <taxon>Clostridia</taxon>
        <taxon>Eubacteriales</taxon>
        <taxon>Clostridiaceae</taxon>
        <taxon>Lactonifactor</taxon>
    </lineage>
</organism>
<name>A0A1M5B1Z6_9CLOT</name>
<dbReference type="SFLD" id="SFLDS00003">
    <property type="entry name" value="Haloacid_Dehalogenase"/>
    <property type="match status" value="1"/>
</dbReference>
<dbReference type="CDD" id="cd07516">
    <property type="entry name" value="HAD_Pase"/>
    <property type="match status" value="1"/>
</dbReference>
<evidence type="ECO:0008006" key="3">
    <source>
        <dbReference type="Google" id="ProtNLM"/>
    </source>
</evidence>
<dbReference type="GO" id="GO:0000287">
    <property type="term" value="F:magnesium ion binding"/>
    <property type="evidence" value="ECO:0007669"/>
    <property type="project" value="TreeGrafter"/>
</dbReference>
<dbReference type="PANTHER" id="PTHR10000:SF8">
    <property type="entry name" value="HAD SUPERFAMILY HYDROLASE-LIKE, TYPE 3"/>
    <property type="match status" value="1"/>
</dbReference>
<dbReference type="InterPro" id="IPR000150">
    <property type="entry name" value="Cof"/>
</dbReference>
<accession>A0A1M5B1Z6</accession>
<sequence length="277" mass="30341">MNHLQKILFTDLDGTLLDDNKKITPENSAAIAGALSKGHKIVVSTGRPLAGALPVIQSLGLEQKGCYAITYNGGLIYDCYQKETLYKKTLSRSYVEYIFQEAGKRGLHCQTYSSGHVLSKAFTPELEDYVSHTLVPPKIDPDLLQNLDEDPVKILVIELTNTEKLLTYRREISGWAKGKISVFFSSPYYLEHVAEGISKGSAVRFLCRYLQIPLAQTIAVGDAENDIPMLAAAGLGAAMCNGTEEVKKHAGYITTADNNHSGVAEIITKFMGCPFSF</sequence>
<gene>
    <name evidence="1" type="ORF">SAMN02745158_03450</name>
</gene>
<dbReference type="InterPro" id="IPR006379">
    <property type="entry name" value="HAD-SF_hydro_IIB"/>
</dbReference>
<dbReference type="Proteomes" id="UP000184245">
    <property type="component" value="Unassembled WGS sequence"/>
</dbReference>
<dbReference type="NCBIfam" id="TIGR01484">
    <property type="entry name" value="HAD-SF-IIB"/>
    <property type="match status" value="1"/>
</dbReference>
<dbReference type="AlphaFoldDB" id="A0A1M5B1Z6"/>